<dbReference type="EMBL" id="CP018047">
    <property type="protein sequence ID" value="AQU65765.1"/>
    <property type="molecule type" value="Genomic_DNA"/>
</dbReference>
<evidence type="ECO:0000313" key="2">
    <source>
        <dbReference type="Proteomes" id="UP000189677"/>
    </source>
</evidence>
<organism evidence="1 2">
    <name type="scientific">Streptomyces niveus</name>
    <name type="common">Streptomyces spheroides</name>
    <dbReference type="NCBI Taxonomy" id="193462"/>
    <lineage>
        <taxon>Bacteria</taxon>
        <taxon>Bacillati</taxon>
        <taxon>Actinomycetota</taxon>
        <taxon>Actinomycetes</taxon>
        <taxon>Kitasatosporales</taxon>
        <taxon>Streptomycetaceae</taxon>
        <taxon>Streptomyces</taxon>
    </lineage>
</organism>
<evidence type="ECO:0000313" key="1">
    <source>
        <dbReference type="EMBL" id="AQU65765.1"/>
    </source>
</evidence>
<sequence>MGDTLDAALGALARSDGDLPVLLDRVEELLRHCGWGGSLRGEPGGVPSMGASPGEPLVEAYVCPTARCTRAVFAPRPPLCSFTARALTLKRYGGYGDGHGHGAGSP</sequence>
<accession>A0A1U9QQ24</accession>
<dbReference type="KEGG" id="snw:BBN63_05405"/>
<proteinExistence type="predicted"/>
<reference evidence="1 2" key="1">
    <citation type="submission" date="2016-11" db="EMBL/GenBank/DDBJ databases">
        <title>Complete genome sequence of Streptomyces niveus SCSIO 3406.</title>
        <authorList>
            <person name="Zhu Q."/>
            <person name="Cheng W."/>
            <person name="Song Y."/>
            <person name="Li Q."/>
            <person name="Ju J."/>
        </authorList>
    </citation>
    <scope>NUCLEOTIDE SEQUENCE [LARGE SCALE GENOMIC DNA]</scope>
    <source>
        <strain evidence="1 2">SCSIO 3406</strain>
    </source>
</reference>
<dbReference type="Proteomes" id="UP000189677">
    <property type="component" value="Chromosome"/>
</dbReference>
<gene>
    <name evidence="1" type="ORF">BBN63_05405</name>
</gene>
<protein>
    <submittedName>
        <fullName evidence="1">Uncharacterized protein</fullName>
    </submittedName>
</protein>
<dbReference type="AlphaFoldDB" id="A0A1U9QQ24"/>
<name>A0A1U9QQ24_STRNV</name>
<keyword evidence="2" id="KW-1185">Reference proteome</keyword>
<dbReference type="RefSeq" id="WP_078074293.1">
    <property type="nucleotide sequence ID" value="NZ_CP018047.1"/>
</dbReference>